<evidence type="ECO:0008006" key="3">
    <source>
        <dbReference type="Google" id="ProtNLM"/>
    </source>
</evidence>
<gene>
    <name evidence="1" type="ORF">FRX48_06725</name>
</gene>
<sequence>MSTPPAPSYPSHPRSTIHRYRANAVYDYATIHNIINTTTILHVSFLPLPSSTDPFPTTLPMIGHMGSFANPSASADSEPLDLYIHASSASRLMRLGKDGGNGDVAAAYSEEEEGLPVCVAATILDGLVLALTPYNHNCNYRSAVLHGYGTLVTSEVEKLYAMRLITDGLVPNRWNTSRTPPSKSEMTATSIMKVRVVSASAKVRVGGPAEDRKDLRDEEVVGRVWTGVLPVWEMIGEPVAGEKNRVEGVPGWVGEWRAERNREGEGYAGEAARMESK</sequence>
<dbReference type="PANTHER" id="PTHR34071">
    <property type="entry name" value="5-NITROIMIDAZOLE ANTIBIOTICS RESISTANCE PROTEIN, NIMA-FAMILY-RELATED PROTEIN-RELATED"/>
    <property type="match status" value="1"/>
</dbReference>
<dbReference type="Proteomes" id="UP000324767">
    <property type="component" value="Unassembled WGS sequence"/>
</dbReference>
<protein>
    <recommendedName>
        <fullName evidence="3">FMN-binding split barrel</fullName>
    </recommendedName>
</protein>
<name>A0A5M8PJS9_9LECA</name>
<evidence type="ECO:0000313" key="1">
    <source>
        <dbReference type="EMBL" id="KAA6409172.1"/>
    </source>
</evidence>
<evidence type="ECO:0000313" key="2">
    <source>
        <dbReference type="Proteomes" id="UP000324767"/>
    </source>
</evidence>
<dbReference type="Gene3D" id="2.30.110.10">
    <property type="entry name" value="Electron Transport, Fmn-binding Protein, Chain A"/>
    <property type="match status" value="1"/>
</dbReference>
<dbReference type="PANTHER" id="PTHR34071:SF2">
    <property type="entry name" value="FLAVIN-NUCLEOTIDE-BINDING PROTEIN"/>
    <property type="match status" value="1"/>
</dbReference>
<reference evidence="1 2" key="1">
    <citation type="submission" date="2019-09" db="EMBL/GenBank/DDBJ databases">
        <title>The hologenome of the rock-dwelling lichen Lasallia pustulata.</title>
        <authorList>
            <person name="Greshake Tzovaras B."/>
            <person name="Segers F."/>
            <person name="Bicker A."/>
            <person name="Dal Grande F."/>
            <person name="Otte J."/>
            <person name="Hankeln T."/>
            <person name="Schmitt I."/>
            <person name="Ebersberger I."/>
        </authorList>
    </citation>
    <scope>NUCLEOTIDE SEQUENCE [LARGE SCALE GENOMIC DNA]</scope>
    <source>
        <strain evidence="1">A1-1</strain>
    </source>
</reference>
<dbReference type="Pfam" id="PF12900">
    <property type="entry name" value="Pyridox_ox_2"/>
    <property type="match status" value="1"/>
</dbReference>
<dbReference type="AlphaFoldDB" id="A0A5M8PJS9"/>
<proteinExistence type="predicted"/>
<dbReference type="InterPro" id="IPR012349">
    <property type="entry name" value="Split_barrel_FMN-bd"/>
</dbReference>
<dbReference type="OrthoDB" id="444432at2759"/>
<dbReference type="EMBL" id="VXIT01000011">
    <property type="protein sequence ID" value="KAA6409172.1"/>
    <property type="molecule type" value="Genomic_DNA"/>
</dbReference>
<accession>A0A5M8PJS9</accession>
<organism evidence="1 2">
    <name type="scientific">Lasallia pustulata</name>
    <dbReference type="NCBI Taxonomy" id="136370"/>
    <lineage>
        <taxon>Eukaryota</taxon>
        <taxon>Fungi</taxon>
        <taxon>Dikarya</taxon>
        <taxon>Ascomycota</taxon>
        <taxon>Pezizomycotina</taxon>
        <taxon>Lecanoromycetes</taxon>
        <taxon>OSLEUM clade</taxon>
        <taxon>Umbilicariomycetidae</taxon>
        <taxon>Umbilicariales</taxon>
        <taxon>Umbilicariaceae</taxon>
        <taxon>Lasallia</taxon>
    </lineage>
</organism>
<comment type="caution">
    <text evidence="1">The sequence shown here is derived from an EMBL/GenBank/DDBJ whole genome shotgun (WGS) entry which is preliminary data.</text>
</comment>
<dbReference type="InterPro" id="IPR024747">
    <property type="entry name" value="Pyridox_Oxase-rel"/>
</dbReference>
<dbReference type="SUPFAM" id="SSF50475">
    <property type="entry name" value="FMN-binding split barrel"/>
    <property type="match status" value="1"/>
</dbReference>